<dbReference type="RefSeq" id="WP_258780071.1">
    <property type="nucleotide sequence ID" value="NZ_JANUGP010000015.1"/>
</dbReference>
<evidence type="ECO:0000313" key="3">
    <source>
        <dbReference type="Proteomes" id="UP001205612"/>
    </source>
</evidence>
<dbReference type="InterPro" id="IPR036188">
    <property type="entry name" value="FAD/NAD-bd_sf"/>
</dbReference>
<protein>
    <submittedName>
        <fullName evidence="2">NAD-binding protein</fullName>
    </submittedName>
</protein>
<dbReference type="Gene3D" id="3.50.50.60">
    <property type="entry name" value="FAD/NAD(P)-binding domain"/>
    <property type="match status" value="1"/>
</dbReference>
<sequence length="167" mass="17164">METEDGPVEVGADRVVVAAGGRPVVPPVVVLGGGYIAAEPAHVCHSAGSHVTVVGQQDRLLGQQDALVPDAMRVPWDLCLGRELTGVSGEPGKLLPTLDHGAEPRAVTGRCSWPFRGSQQVGVLGDPLLPGCCTATLPSFGNAARAPASGLRGTAQRHVLAELTRTP</sequence>
<name>A0ABT2B4Y8_9ACTN</name>
<gene>
    <name evidence="2" type="ORF">NX794_20590</name>
</gene>
<dbReference type="SUPFAM" id="SSF51905">
    <property type="entry name" value="FAD/NAD(P)-binding domain"/>
    <property type="match status" value="1"/>
</dbReference>
<dbReference type="EMBL" id="JANUGP010000015">
    <property type="protein sequence ID" value="MCS0603593.1"/>
    <property type="molecule type" value="Genomic_DNA"/>
</dbReference>
<proteinExistence type="predicted"/>
<comment type="caution">
    <text evidence="2">The sequence shown here is derived from an EMBL/GenBank/DDBJ whole genome shotgun (WGS) entry which is preliminary data.</text>
</comment>
<dbReference type="Proteomes" id="UP001205612">
    <property type="component" value="Unassembled WGS sequence"/>
</dbReference>
<dbReference type="InterPro" id="IPR039648">
    <property type="entry name" value="DHPH_N"/>
</dbReference>
<evidence type="ECO:0000313" key="2">
    <source>
        <dbReference type="EMBL" id="MCS0603593.1"/>
    </source>
</evidence>
<evidence type="ECO:0000259" key="1">
    <source>
        <dbReference type="Pfam" id="PF00070"/>
    </source>
</evidence>
<accession>A0ABT2B4Y8</accession>
<organism evidence="2 3">
    <name type="scientific">Streptomyces pyxinicus</name>
    <dbReference type="NCBI Taxonomy" id="2970331"/>
    <lineage>
        <taxon>Bacteria</taxon>
        <taxon>Bacillati</taxon>
        <taxon>Actinomycetota</taxon>
        <taxon>Actinomycetes</taxon>
        <taxon>Kitasatosporales</taxon>
        <taxon>Streptomycetaceae</taxon>
        <taxon>Streptomyces</taxon>
    </lineage>
</organism>
<keyword evidence="3" id="KW-1185">Reference proteome</keyword>
<feature type="domain" description="Pyridine nucleotide-disulphide oxidoreductase N-terminal" evidence="1">
    <location>
        <begin position="28"/>
        <end position="68"/>
    </location>
</feature>
<dbReference type="Pfam" id="PF00070">
    <property type="entry name" value="Pyr_redox"/>
    <property type="match status" value="1"/>
</dbReference>
<reference evidence="2 3" key="1">
    <citation type="submission" date="2022-08" db="EMBL/GenBank/DDBJ databases">
        <authorList>
            <person name="Somphong A."/>
            <person name="Phongsopitanun W."/>
        </authorList>
    </citation>
    <scope>NUCLEOTIDE SEQUENCE [LARGE SCALE GENOMIC DNA]</scope>
    <source>
        <strain evidence="2 3">LP11</strain>
    </source>
</reference>